<reference evidence="3 4" key="1">
    <citation type="submission" date="2020-12" db="EMBL/GenBank/DDBJ databases">
        <title>Sphingomonas sp.</title>
        <authorList>
            <person name="Kim M.K."/>
        </authorList>
    </citation>
    <scope>NUCLEOTIDE SEQUENCE [LARGE SCALE GENOMIC DNA]</scope>
    <source>
        <strain evidence="3 4">BT552</strain>
    </source>
</reference>
<dbReference type="Pfam" id="PF04536">
    <property type="entry name" value="TPM_phosphatase"/>
    <property type="match status" value="1"/>
</dbReference>
<dbReference type="Proteomes" id="UP000763641">
    <property type="component" value="Unassembled WGS sequence"/>
</dbReference>
<dbReference type="RefSeq" id="WP_204199531.1">
    <property type="nucleotide sequence ID" value="NZ_JAFEMC010000004.1"/>
</dbReference>
<gene>
    <name evidence="3" type="ORF">ILT43_13660</name>
</gene>
<dbReference type="PANTHER" id="PTHR30373:SF8">
    <property type="entry name" value="BLL7265 PROTEIN"/>
    <property type="match status" value="1"/>
</dbReference>
<evidence type="ECO:0000256" key="1">
    <source>
        <dbReference type="SAM" id="Phobius"/>
    </source>
</evidence>
<accession>A0ABS2D947</accession>
<feature type="transmembrane region" description="Helical" evidence="1">
    <location>
        <begin position="82"/>
        <end position="102"/>
    </location>
</feature>
<evidence type="ECO:0000313" key="3">
    <source>
        <dbReference type="EMBL" id="MBM6577423.1"/>
    </source>
</evidence>
<organism evidence="3 4">
    <name type="scientific">Sphingomonas longa</name>
    <dbReference type="NCBI Taxonomy" id="2778730"/>
    <lineage>
        <taxon>Bacteria</taxon>
        <taxon>Pseudomonadati</taxon>
        <taxon>Pseudomonadota</taxon>
        <taxon>Alphaproteobacteria</taxon>
        <taxon>Sphingomonadales</taxon>
        <taxon>Sphingomonadaceae</taxon>
        <taxon>Sphingomonas</taxon>
    </lineage>
</organism>
<dbReference type="PANTHER" id="PTHR30373">
    <property type="entry name" value="UPF0603 PROTEIN YGCG"/>
    <property type="match status" value="1"/>
</dbReference>
<protein>
    <recommendedName>
        <fullName evidence="2">TPM domain-containing protein</fullName>
    </recommendedName>
</protein>
<keyword evidence="4" id="KW-1185">Reference proteome</keyword>
<dbReference type="EMBL" id="JAFEMC010000004">
    <property type="protein sequence ID" value="MBM6577423.1"/>
    <property type="molecule type" value="Genomic_DNA"/>
</dbReference>
<feature type="transmembrane region" description="Helical" evidence="1">
    <location>
        <begin position="42"/>
        <end position="62"/>
    </location>
</feature>
<dbReference type="Gene3D" id="3.10.310.50">
    <property type="match status" value="1"/>
</dbReference>
<dbReference type="InterPro" id="IPR007621">
    <property type="entry name" value="TPM_dom"/>
</dbReference>
<keyword evidence="1" id="KW-1133">Transmembrane helix</keyword>
<keyword evidence="1" id="KW-0472">Membrane</keyword>
<keyword evidence="1" id="KW-0812">Transmembrane</keyword>
<feature type="domain" description="TPM" evidence="2">
    <location>
        <begin position="119"/>
        <end position="200"/>
    </location>
</feature>
<comment type="caution">
    <text evidence="3">The sequence shown here is derived from an EMBL/GenBank/DDBJ whole genome shotgun (WGS) entry which is preliminary data.</text>
</comment>
<proteinExistence type="predicted"/>
<name>A0ABS2D947_9SPHN</name>
<evidence type="ECO:0000259" key="2">
    <source>
        <dbReference type="Pfam" id="PF04536"/>
    </source>
</evidence>
<sequence>MQLSEADRTRVTQAVTAAELQTDGEIVTIVARQSDAYHDVGLHWAVVTMLLALALLASVPGLPDWLHALVADPWSGPATPAALYTIALVVVTAAFLIGRYVFALPALRMALTPGATKARRVRARAMTLFRTAAEQRTRGRTGVLLYLSLAEHRAEIVADAAIHSRVAPERWGEAMAALVLAVKDGRPGHGMAAAVTQIGTVLAEHFPRSDNDTNELPDRVIEL</sequence>
<evidence type="ECO:0000313" key="4">
    <source>
        <dbReference type="Proteomes" id="UP000763641"/>
    </source>
</evidence>